<evidence type="ECO:0000313" key="4">
    <source>
        <dbReference type="Proteomes" id="UP000327000"/>
    </source>
</evidence>
<dbReference type="OrthoDB" id="3218196at2"/>
<feature type="transmembrane region" description="Helical" evidence="1">
    <location>
        <begin position="200"/>
        <end position="220"/>
    </location>
</feature>
<feature type="signal peptide" evidence="2">
    <location>
        <begin position="1"/>
        <end position="18"/>
    </location>
</feature>
<dbReference type="EMBL" id="VOKX01000009">
    <property type="protein sequence ID" value="KAB7850027.1"/>
    <property type="molecule type" value="Genomic_DNA"/>
</dbReference>
<dbReference type="Proteomes" id="UP000327000">
    <property type="component" value="Unassembled WGS sequence"/>
</dbReference>
<evidence type="ECO:0000313" key="3">
    <source>
        <dbReference type="EMBL" id="KAB7850027.1"/>
    </source>
</evidence>
<feature type="chain" id="PRO_5038335638" description="Secreted protein" evidence="2">
    <location>
        <begin position="19"/>
        <end position="420"/>
    </location>
</feature>
<feature type="transmembrane region" description="Helical" evidence="1">
    <location>
        <begin position="169"/>
        <end position="188"/>
    </location>
</feature>
<keyword evidence="1" id="KW-0812">Transmembrane</keyword>
<keyword evidence="4" id="KW-1185">Reference proteome</keyword>
<keyword evidence="1" id="KW-0472">Membrane</keyword>
<comment type="caution">
    <text evidence="3">The sequence shown here is derived from an EMBL/GenBank/DDBJ whole genome shotgun (WGS) entry which is preliminary data.</text>
</comment>
<protein>
    <recommendedName>
        <fullName evidence="5">Secreted protein</fullName>
    </recommendedName>
</protein>
<sequence length="420" mass="44316">MIGAALAALLIAFGAVTAWQVTDRSRAADAVVERSEPLSAAAADIYASLADADTTAATGFLAGSKETRAVRQRYEKDIATASELLVKAAANTGGSPAERAQIATLNERLPVYTGLVEQARADNRQGLPLGGAYLRYASDRMRQDLLPAARRLYEAERDRLEADYADAEGLPWAAITVGLLALGALAWVQRRAYLRTNRVFDRGLLAATATTLVVLVWLGVGHGLARAELEDSYDHGAKPLQVIGMARISALQAHGAESLSLVARGAVLTDDGKDAYEEGYGQEMRDLFGGTGDAPSGGSLLGRAASLADGADGRAPVTEAIDGVRDWKRRHDAARAADVAGDYDRALPQVIGERNSTGESFDRVDTALRKALDREKDDFRQAADDGRDALTGLAVGAGVLAVLGAGAVVTGIGRRLSEYR</sequence>
<keyword evidence="1" id="KW-1133">Transmembrane helix</keyword>
<dbReference type="AlphaFoldDB" id="A0A5N5WE73"/>
<reference evidence="3 4" key="1">
    <citation type="journal article" date="2019" name="Microb. Cell Fact.">
        <title>Exploring novel herbicidin analogues by transcriptional regulator overexpression and MS/MS molecular networking.</title>
        <authorList>
            <person name="Shi Y."/>
            <person name="Gu R."/>
            <person name="Li Y."/>
            <person name="Wang X."/>
            <person name="Ren W."/>
            <person name="Li X."/>
            <person name="Wang L."/>
            <person name="Xie Y."/>
            <person name="Hong B."/>
        </authorList>
    </citation>
    <scope>NUCLEOTIDE SEQUENCE [LARGE SCALE GENOMIC DNA]</scope>
    <source>
        <strain evidence="3 4">US-43</strain>
    </source>
</reference>
<keyword evidence="2" id="KW-0732">Signal</keyword>
<feature type="transmembrane region" description="Helical" evidence="1">
    <location>
        <begin position="389"/>
        <end position="412"/>
    </location>
</feature>
<evidence type="ECO:0000256" key="2">
    <source>
        <dbReference type="SAM" id="SignalP"/>
    </source>
</evidence>
<evidence type="ECO:0000256" key="1">
    <source>
        <dbReference type="SAM" id="Phobius"/>
    </source>
</evidence>
<gene>
    <name evidence="3" type="ORF">FRZ00_05275</name>
</gene>
<organism evidence="3 4">
    <name type="scientific">Streptomyces mobaraensis</name>
    <name type="common">Streptoverticillium mobaraense</name>
    <dbReference type="NCBI Taxonomy" id="35621"/>
    <lineage>
        <taxon>Bacteria</taxon>
        <taxon>Bacillati</taxon>
        <taxon>Actinomycetota</taxon>
        <taxon>Actinomycetes</taxon>
        <taxon>Kitasatosporales</taxon>
        <taxon>Streptomycetaceae</taxon>
        <taxon>Streptomyces</taxon>
    </lineage>
</organism>
<name>A0A5N5WE73_STRMB</name>
<accession>A0A5N5WE73</accession>
<evidence type="ECO:0008006" key="5">
    <source>
        <dbReference type="Google" id="ProtNLM"/>
    </source>
</evidence>
<proteinExistence type="predicted"/>